<name>A0ABQ6HLK0_9MICO</name>
<comment type="function">
    <text evidence="6">Catalyzes the phosphorylation of the 3'-hydroxyl group of dephosphocoenzyme A to form coenzyme A.</text>
</comment>
<dbReference type="NCBIfam" id="NF002879">
    <property type="entry name" value="PRK03333.1"/>
    <property type="match status" value="1"/>
</dbReference>
<keyword evidence="9" id="KW-1185">Reference proteome</keyword>
<keyword evidence="6" id="KW-0173">Coenzyme A biosynthesis</keyword>
<keyword evidence="4 6" id="KW-0547">Nucleotide-binding</keyword>
<dbReference type="RefSeq" id="WP_241441762.1">
    <property type="nucleotide sequence ID" value="NZ_BSUJ01000001.1"/>
</dbReference>
<evidence type="ECO:0000256" key="7">
    <source>
        <dbReference type="NCBIfam" id="TIGR00152"/>
    </source>
</evidence>
<dbReference type="Pfam" id="PF01121">
    <property type="entry name" value="CoaE"/>
    <property type="match status" value="1"/>
</dbReference>
<comment type="caution">
    <text evidence="8">The sequence shown here is derived from an EMBL/GenBank/DDBJ whole genome shotgun (WGS) entry which is preliminary data.</text>
</comment>
<dbReference type="HAMAP" id="MF_00376">
    <property type="entry name" value="Dephospho_CoA_kinase"/>
    <property type="match status" value="1"/>
</dbReference>
<dbReference type="InterPro" id="IPR001977">
    <property type="entry name" value="Depp_CoAkinase"/>
</dbReference>
<sequence>MLRIGLTGGIGSGKSTVGRRLAELGALVVDADAVAREVVAAGSPGLAAVVERFGPGILAADGSLDREALGEVVFADSRARADLEAITHPLVGRRTAELMAQAAPDQVVVYDVPLLVEKRMGDEFHLVVITDARPDVRLRRLVEQRGMQESDARARMEHQASDEQRLAAADVLLDNNGAQGDLDAQVQRLWDDRIVPFEANLRAREAARRGDGAEVVDYDESWPLHAERAIARICKVLGERAPEIEHIGSTAVPGLDGKDVIDLQVGVSDLRDADDPAFVDALAAIGFPRIEDVRMDHPKEQLPDPSLWVKRYHGASDPGRLVRLHVREMGGAGWQYALLYRDWLRHDRQARDDYLREKQRLAAQFGGTDGYAEAKEPWFSQIWPRMQEWARHSGWKP</sequence>
<comment type="pathway">
    <text evidence="6">Cofactor biosynthesis; coenzyme A biosynthesis; CoA from (R)-pantothenate: step 5/5.</text>
</comment>
<dbReference type="Pfam" id="PF04229">
    <property type="entry name" value="GrpB"/>
    <property type="match status" value="1"/>
</dbReference>
<evidence type="ECO:0000256" key="1">
    <source>
        <dbReference type="ARBA" id="ARBA00008826"/>
    </source>
</evidence>
<comment type="similarity">
    <text evidence="2">In the C-terminal section; belongs to the UPF0157 (GrpB) family.</text>
</comment>
<dbReference type="InterPro" id="IPR007344">
    <property type="entry name" value="GrpB/CoaE"/>
</dbReference>
<dbReference type="Gene3D" id="3.40.50.300">
    <property type="entry name" value="P-loop containing nucleotide triphosphate hydrolases"/>
    <property type="match status" value="1"/>
</dbReference>
<gene>
    <name evidence="6" type="primary">coaE</name>
    <name evidence="8" type="ORF">GCM10025862_13500</name>
</gene>
<comment type="similarity">
    <text evidence="1">In the N-terminal section; belongs to the CoaE family.</text>
</comment>
<dbReference type="EMBL" id="BSUJ01000001">
    <property type="protein sequence ID" value="GMA19329.1"/>
    <property type="molecule type" value="Genomic_DNA"/>
</dbReference>
<dbReference type="SUPFAM" id="SSF52540">
    <property type="entry name" value="P-loop containing nucleoside triphosphate hydrolases"/>
    <property type="match status" value="1"/>
</dbReference>
<reference evidence="9" key="1">
    <citation type="journal article" date="2019" name="Int. J. Syst. Evol. Microbiol.">
        <title>The Global Catalogue of Microorganisms (GCM) 10K type strain sequencing project: providing services to taxonomists for standard genome sequencing and annotation.</title>
        <authorList>
            <consortium name="The Broad Institute Genomics Platform"/>
            <consortium name="The Broad Institute Genome Sequencing Center for Infectious Disease"/>
            <person name="Wu L."/>
            <person name="Ma J."/>
        </authorList>
    </citation>
    <scope>NUCLEOTIDE SEQUENCE [LARGE SCALE GENOMIC DNA]</scope>
    <source>
        <strain evidence="9">NBRC 105830</strain>
    </source>
</reference>
<dbReference type="EC" id="2.7.1.24" evidence="6 7"/>
<dbReference type="InterPro" id="IPR043519">
    <property type="entry name" value="NT_sf"/>
</dbReference>
<dbReference type="InterPro" id="IPR027417">
    <property type="entry name" value="P-loop_NTPase"/>
</dbReference>
<evidence type="ECO:0000313" key="9">
    <source>
        <dbReference type="Proteomes" id="UP001157109"/>
    </source>
</evidence>
<dbReference type="SUPFAM" id="SSF81301">
    <property type="entry name" value="Nucleotidyltransferase"/>
    <property type="match status" value="1"/>
</dbReference>
<proteinExistence type="inferred from homology"/>
<dbReference type="PROSITE" id="PS51219">
    <property type="entry name" value="DPCK"/>
    <property type="match status" value="1"/>
</dbReference>
<evidence type="ECO:0000256" key="6">
    <source>
        <dbReference type="HAMAP-Rule" id="MF_00376"/>
    </source>
</evidence>
<keyword evidence="6" id="KW-0808">Transferase</keyword>
<dbReference type="Gene3D" id="3.30.460.10">
    <property type="entry name" value="Beta Polymerase, domain 2"/>
    <property type="match status" value="1"/>
</dbReference>
<dbReference type="PANTHER" id="PTHR10695">
    <property type="entry name" value="DEPHOSPHO-COA KINASE-RELATED"/>
    <property type="match status" value="1"/>
</dbReference>
<comment type="catalytic activity">
    <reaction evidence="6">
        <text>3'-dephospho-CoA + ATP = ADP + CoA + H(+)</text>
        <dbReference type="Rhea" id="RHEA:18245"/>
        <dbReference type="ChEBI" id="CHEBI:15378"/>
        <dbReference type="ChEBI" id="CHEBI:30616"/>
        <dbReference type="ChEBI" id="CHEBI:57287"/>
        <dbReference type="ChEBI" id="CHEBI:57328"/>
        <dbReference type="ChEBI" id="CHEBI:456216"/>
        <dbReference type="EC" id="2.7.1.24"/>
    </reaction>
</comment>
<dbReference type="PANTHER" id="PTHR10695:SF46">
    <property type="entry name" value="BIFUNCTIONAL COENZYME A SYNTHASE-RELATED"/>
    <property type="match status" value="1"/>
</dbReference>
<comment type="similarity">
    <text evidence="6">Belongs to the CoaE family.</text>
</comment>
<dbReference type="Proteomes" id="UP001157109">
    <property type="component" value="Unassembled WGS sequence"/>
</dbReference>
<dbReference type="CDD" id="cd02022">
    <property type="entry name" value="DPCK"/>
    <property type="match status" value="1"/>
</dbReference>
<keyword evidence="5 6" id="KW-0067">ATP-binding</keyword>
<dbReference type="NCBIfam" id="TIGR00152">
    <property type="entry name" value="dephospho-CoA kinase"/>
    <property type="match status" value="1"/>
</dbReference>
<feature type="binding site" evidence="6">
    <location>
        <begin position="11"/>
        <end position="16"/>
    </location>
    <ligand>
        <name>ATP</name>
        <dbReference type="ChEBI" id="CHEBI:30616"/>
    </ligand>
</feature>
<accession>A0ABQ6HLK0</accession>
<comment type="subcellular location">
    <subcellularLocation>
        <location evidence="6">Cytoplasm</location>
    </subcellularLocation>
</comment>
<evidence type="ECO:0000256" key="4">
    <source>
        <dbReference type="ARBA" id="ARBA00022741"/>
    </source>
</evidence>
<protein>
    <recommendedName>
        <fullName evidence="6 7">Dephospho-CoA kinase</fullName>
        <ecNumber evidence="6 7">2.7.1.24</ecNumber>
    </recommendedName>
    <alternativeName>
        <fullName evidence="6">Dephosphocoenzyme A kinase</fullName>
    </alternativeName>
</protein>
<evidence type="ECO:0000256" key="3">
    <source>
        <dbReference type="ARBA" id="ARBA00022490"/>
    </source>
</evidence>
<keyword evidence="3 6" id="KW-0963">Cytoplasm</keyword>
<dbReference type="GO" id="GO:0016301">
    <property type="term" value="F:kinase activity"/>
    <property type="evidence" value="ECO:0007669"/>
    <property type="project" value="UniProtKB-KW"/>
</dbReference>
<organism evidence="8 9">
    <name type="scientific">Arsenicicoccus piscis</name>
    <dbReference type="NCBI Taxonomy" id="673954"/>
    <lineage>
        <taxon>Bacteria</taxon>
        <taxon>Bacillati</taxon>
        <taxon>Actinomycetota</taxon>
        <taxon>Actinomycetes</taxon>
        <taxon>Micrococcales</taxon>
        <taxon>Intrasporangiaceae</taxon>
        <taxon>Arsenicicoccus</taxon>
    </lineage>
</organism>
<evidence type="ECO:0000313" key="8">
    <source>
        <dbReference type="EMBL" id="GMA19329.1"/>
    </source>
</evidence>
<evidence type="ECO:0000256" key="2">
    <source>
        <dbReference type="ARBA" id="ARBA00011058"/>
    </source>
</evidence>
<evidence type="ECO:0000256" key="5">
    <source>
        <dbReference type="ARBA" id="ARBA00022840"/>
    </source>
</evidence>
<keyword evidence="6 8" id="KW-0418">Kinase</keyword>